<dbReference type="Proteomes" id="UP001333110">
    <property type="component" value="Unassembled WGS sequence"/>
</dbReference>
<organism evidence="1 2">
    <name type="scientific">Mycteria americana</name>
    <name type="common">Wood stork</name>
    <dbReference type="NCBI Taxonomy" id="33587"/>
    <lineage>
        <taxon>Eukaryota</taxon>
        <taxon>Metazoa</taxon>
        <taxon>Chordata</taxon>
        <taxon>Craniata</taxon>
        <taxon>Vertebrata</taxon>
        <taxon>Euteleostomi</taxon>
        <taxon>Archelosauria</taxon>
        <taxon>Archosauria</taxon>
        <taxon>Dinosauria</taxon>
        <taxon>Saurischia</taxon>
        <taxon>Theropoda</taxon>
        <taxon>Coelurosauria</taxon>
        <taxon>Aves</taxon>
        <taxon>Neognathae</taxon>
        <taxon>Neoaves</taxon>
        <taxon>Aequornithes</taxon>
        <taxon>Ciconiiformes</taxon>
        <taxon>Ciconiidae</taxon>
        <taxon>Mycteria</taxon>
    </lineage>
</organism>
<protein>
    <submittedName>
        <fullName evidence="1">Uncharacterized protein</fullName>
    </submittedName>
</protein>
<gene>
    <name evidence="1" type="ORF">QYF61_010414</name>
</gene>
<accession>A0AAN7S998</accession>
<proteinExistence type="predicted"/>
<dbReference type="AlphaFoldDB" id="A0AAN7S998"/>
<evidence type="ECO:0000313" key="1">
    <source>
        <dbReference type="EMBL" id="KAK4822153.1"/>
    </source>
</evidence>
<reference evidence="1 2" key="1">
    <citation type="journal article" date="2023" name="J. Hered.">
        <title>Chromosome-level genome of the wood stork (Mycteria americana) provides insight into avian chromosome evolution.</title>
        <authorList>
            <person name="Flamio R. Jr."/>
            <person name="Ramstad K.M."/>
        </authorList>
    </citation>
    <scope>NUCLEOTIDE SEQUENCE [LARGE SCALE GENOMIC DNA]</scope>
    <source>
        <strain evidence="1">JAX WOST 10</strain>
    </source>
</reference>
<feature type="non-terminal residue" evidence="1">
    <location>
        <position position="364"/>
    </location>
</feature>
<name>A0AAN7S998_MYCAM</name>
<comment type="caution">
    <text evidence="1">The sequence shown here is derived from an EMBL/GenBank/DDBJ whole genome shotgun (WGS) entry which is preliminary data.</text>
</comment>
<sequence>MTSGKGSRGVEESKCHFCLQERRGGGGDGELEAGQPHLSPWKSDDWLSGEGRAVDVVCLDFTMALDTVPRNILVDKVMMYGLGVDNGSDIFINELDDGTERTLSNPADNTKLGGVVGTQEWRTLLTSSVHSALSLAFTSCQQAGVLPYSACALASAYSLVPDRTPEYPVQGLLPTYTPQMLVHKQYRYSLMKLQSCFNEVTTEIMLKRMVTKQQSKPVVKTMVRQAVPLQPMEVHSGADIHLQPVEGPTPEQDCTPWKGPTLEQFVKNCSLWEGLTLEKFTEDCLPWEGPHVEAQEEREEKGAAETRVGWGCTRSWEGTQPGQLTPADQRDIPLHMTSRSAYKLGEKADRGLLLRNRLGIGQQV</sequence>
<evidence type="ECO:0000313" key="2">
    <source>
        <dbReference type="Proteomes" id="UP001333110"/>
    </source>
</evidence>
<dbReference type="EMBL" id="JAUNZN010000004">
    <property type="protein sequence ID" value="KAK4822153.1"/>
    <property type="molecule type" value="Genomic_DNA"/>
</dbReference>
<keyword evidence="2" id="KW-1185">Reference proteome</keyword>